<keyword evidence="2" id="KW-1185">Reference proteome</keyword>
<sequence>MKFIELFKWLFKRRHFEEWNTFSPPDELLSALRHRLKFHSEPWFDRYEPDEHNIVLRERLFPLCINPSSYATILRVDFTKKKKTGVVVHVPKDKMESRSAFRGIVLLSTTSA</sequence>
<evidence type="ECO:0000313" key="2">
    <source>
        <dbReference type="Proteomes" id="UP001234178"/>
    </source>
</evidence>
<gene>
    <name evidence="1" type="ORF">OUZ56_007404</name>
</gene>
<accession>A0ABR0A9V1</accession>
<name>A0ABR0A9V1_9CRUS</name>
<comment type="caution">
    <text evidence="1">The sequence shown here is derived from an EMBL/GenBank/DDBJ whole genome shotgun (WGS) entry which is preliminary data.</text>
</comment>
<evidence type="ECO:0000313" key="1">
    <source>
        <dbReference type="EMBL" id="KAK4021916.1"/>
    </source>
</evidence>
<protein>
    <submittedName>
        <fullName evidence="1">Uncharacterized protein</fullName>
    </submittedName>
</protein>
<dbReference type="EMBL" id="JAOYFB010000037">
    <property type="protein sequence ID" value="KAK4021916.1"/>
    <property type="molecule type" value="Genomic_DNA"/>
</dbReference>
<proteinExistence type="predicted"/>
<dbReference type="Proteomes" id="UP001234178">
    <property type="component" value="Unassembled WGS sequence"/>
</dbReference>
<organism evidence="1 2">
    <name type="scientific">Daphnia magna</name>
    <dbReference type="NCBI Taxonomy" id="35525"/>
    <lineage>
        <taxon>Eukaryota</taxon>
        <taxon>Metazoa</taxon>
        <taxon>Ecdysozoa</taxon>
        <taxon>Arthropoda</taxon>
        <taxon>Crustacea</taxon>
        <taxon>Branchiopoda</taxon>
        <taxon>Diplostraca</taxon>
        <taxon>Cladocera</taxon>
        <taxon>Anomopoda</taxon>
        <taxon>Daphniidae</taxon>
        <taxon>Daphnia</taxon>
    </lineage>
</organism>
<reference evidence="1 2" key="1">
    <citation type="journal article" date="2023" name="Nucleic Acids Res.">
        <title>The hologenome of Daphnia magna reveals possible DNA methylation and microbiome-mediated evolution of the host genome.</title>
        <authorList>
            <person name="Chaturvedi A."/>
            <person name="Li X."/>
            <person name="Dhandapani V."/>
            <person name="Marshall H."/>
            <person name="Kissane S."/>
            <person name="Cuenca-Cambronero M."/>
            <person name="Asole G."/>
            <person name="Calvet F."/>
            <person name="Ruiz-Romero M."/>
            <person name="Marangio P."/>
            <person name="Guigo R."/>
            <person name="Rago D."/>
            <person name="Mirbahai L."/>
            <person name="Eastwood N."/>
            <person name="Colbourne J.K."/>
            <person name="Zhou J."/>
            <person name="Mallon E."/>
            <person name="Orsini L."/>
        </authorList>
    </citation>
    <scope>NUCLEOTIDE SEQUENCE [LARGE SCALE GENOMIC DNA]</scope>
    <source>
        <strain evidence="1">LRV0_1</strain>
    </source>
</reference>